<dbReference type="EMBL" id="LQQY01000034">
    <property type="protein sequence ID" value="KZE45313.1"/>
    <property type="molecule type" value="Genomic_DNA"/>
</dbReference>
<evidence type="ECO:0000313" key="2">
    <source>
        <dbReference type="Proteomes" id="UP000076510"/>
    </source>
</evidence>
<dbReference type="PANTHER" id="PTHR41771:SF1">
    <property type="entry name" value="MEMBRANE PROTEIN"/>
    <property type="match status" value="1"/>
</dbReference>
<dbReference type="InterPro" id="IPR014564">
    <property type="entry name" value="UCP031503_TM"/>
</dbReference>
<reference evidence="2" key="1">
    <citation type="submission" date="2016-01" db="EMBL/GenBank/DDBJ databases">
        <title>Whole genome sequencing of Bhargavaea cecembensis T14.</title>
        <authorList>
            <person name="Hong K.W."/>
        </authorList>
    </citation>
    <scope>NUCLEOTIDE SEQUENCE [LARGE SCALE GENOMIC DNA]</scope>
    <source>
        <strain evidence="2">M19</strain>
    </source>
</reference>
<dbReference type="InterPro" id="IPR012507">
    <property type="entry name" value="YibE_F"/>
</dbReference>
<comment type="caution">
    <text evidence="1">The sequence shown here is derived from an EMBL/GenBank/DDBJ whole genome shotgun (WGS) entry which is preliminary data.</text>
</comment>
<evidence type="ECO:0000313" key="1">
    <source>
        <dbReference type="EMBL" id="KZE45313.1"/>
    </source>
</evidence>
<dbReference type="AlphaFoldDB" id="A0A0J5VE41"/>
<dbReference type="RefSeq" id="WP_048012788.1">
    <property type="nucleotide sequence ID" value="NZ_CP085398.1"/>
</dbReference>
<gene>
    <name evidence="1" type="ORF">AV649_03725</name>
</gene>
<proteinExistence type="predicted"/>
<dbReference type="PATRIC" id="fig|189381.10.peg.3608"/>
<sequence length="258" mass="28112">MTVQFILAVILFILMTVIGGKKGARSFVALFLNFTVLILSIIIMNNPGANPVVVTLFASALISSITLFYISRFSTKTITAFLATIVTTCILLVFILLFTDQAMIQGFGEEEIEELAPYSLYVGVDFVKIGAAMILMSTIGAIIDLTIAIASPMQEINYHNPDIDRHSLFAAGMSIGRDILGTSANTLFFAFFGGYMGLLIWFKDLKYSLGDIVNSKVFSSEMIFIGSSAIGMALAIPITAGFTAYFLDKKKQGRNRTL</sequence>
<accession>A0A0J5VE41</accession>
<dbReference type="PIRSF" id="PIRSF031503">
    <property type="entry name" value="UCP031503_mp"/>
    <property type="match status" value="1"/>
</dbReference>
<name>A0A0J5VE41_9BACI</name>
<dbReference type="Pfam" id="PF07907">
    <property type="entry name" value="YibE_F"/>
    <property type="match status" value="1"/>
</dbReference>
<protein>
    <submittedName>
        <fullName evidence="1">YibE/F</fullName>
    </submittedName>
</protein>
<organism evidence="1 2">
    <name type="scientific">Rossellomorea marisflavi</name>
    <dbReference type="NCBI Taxonomy" id="189381"/>
    <lineage>
        <taxon>Bacteria</taxon>
        <taxon>Bacillati</taxon>
        <taxon>Bacillota</taxon>
        <taxon>Bacilli</taxon>
        <taxon>Bacillales</taxon>
        <taxon>Bacillaceae</taxon>
        <taxon>Rossellomorea</taxon>
    </lineage>
</organism>
<dbReference type="Proteomes" id="UP000076510">
    <property type="component" value="Unassembled WGS sequence"/>
</dbReference>
<dbReference type="OrthoDB" id="2414035at2"/>
<dbReference type="PANTHER" id="PTHR41771">
    <property type="entry name" value="MEMBRANE PROTEIN-RELATED"/>
    <property type="match status" value="1"/>
</dbReference>